<keyword evidence="2" id="KW-1185">Reference proteome</keyword>
<dbReference type="PROSITE" id="PS51257">
    <property type="entry name" value="PROKAR_LIPOPROTEIN"/>
    <property type="match status" value="1"/>
</dbReference>
<reference evidence="2" key="1">
    <citation type="submission" date="2016-11" db="EMBL/GenBank/DDBJ databases">
        <authorList>
            <person name="Varghese N."/>
            <person name="Submissions S."/>
        </authorList>
    </citation>
    <scope>NUCLEOTIDE SEQUENCE [LARGE SCALE GENOMIC DNA]</scope>
    <source>
        <strain evidence="2">DSM 25330</strain>
    </source>
</reference>
<proteinExistence type="predicted"/>
<evidence type="ECO:0000313" key="2">
    <source>
        <dbReference type="Proteomes" id="UP000184522"/>
    </source>
</evidence>
<protein>
    <recommendedName>
        <fullName evidence="3">Lipoprotein</fullName>
    </recommendedName>
</protein>
<gene>
    <name evidence="1" type="ORF">SAMN05444148_1623</name>
</gene>
<dbReference type="EMBL" id="FQWS01000002">
    <property type="protein sequence ID" value="SHH27169.1"/>
    <property type="molecule type" value="Genomic_DNA"/>
</dbReference>
<dbReference type="Proteomes" id="UP000184522">
    <property type="component" value="Unassembled WGS sequence"/>
</dbReference>
<dbReference type="AlphaFoldDB" id="A0A1M5RM01"/>
<sequence>MKSNLFKYLIILFIVISCKKEKWNSVNIHSTSNDSVTKSTKVYYENKYLIYGAKKRRETILDSMTFKQAPGKFTLGIIENNNPLNKLIVFYDTDTLKIAKLNNNNLYKYCLLNEIKSMRKDSTILKCSIDDYYEDIFGEYYEKYINYSFTTNNSDTIAFQKSIYSKVNGKLVTFHFLTETEEKFFELQEMFEEFANQVEN</sequence>
<accession>A0A1M5RM01</accession>
<evidence type="ECO:0000313" key="1">
    <source>
        <dbReference type="EMBL" id="SHH27169.1"/>
    </source>
</evidence>
<evidence type="ECO:0008006" key="3">
    <source>
        <dbReference type="Google" id="ProtNLM"/>
    </source>
</evidence>
<organism evidence="1 2">
    <name type="scientific">Winogradskyella jejuensis</name>
    <dbReference type="NCBI Taxonomy" id="1089305"/>
    <lineage>
        <taxon>Bacteria</taxon>
        <taxon>Pseudomonadati</taxon>
        <taxon>Bacteroidota</taxon>
        <taxon>Flavobacteriia</taxon>
        <taxon>Flavobacteriales</taxon>
        <taxon>Flavobacteriaceae</taxon>
        <taxon>Winogradskyella</taxon>
    </lineage>
</organism>
<dbReference type="STRING" id="1089305.SAMN05444148_1623"/>
<name>A0A1M5RM01_9FLAO</name>
<dbReference type="RefSeq" id="WP_073085327.1">
    <property type="nucleotide sequence ID" value="NZ_FQWS01000002.1"/>
</dbReference>